<dbReference type="EMBL" id="PVZF01000048">
    <property type="protein sequence ID" value="PRY04301.1"/>
    <property type="molecule type" value="Genomic_DNA"/>
</dbReference>
<dbReference type="Gene3D" id="3.30.420.40">
    <property type="match status" value="2"/>
</dbReference>
<feature type="domain" description="Carbohydrate kinase FGGY N-terminal" evidence="7">
    <location>
        <begin position="35"/>
        <end position="214"/>
    </location>
</feature>
<organism evidence="9 10">
    <name type="scientific">Kineococcus rhizosphaerae</name>
    <dbReference type="NCBI Taxonomy" id="559628"/>
    <lineage>
        <taxon>Bacteria</taxon>
        <taxon>Bacillati</taxon>
        <taxon>Actinomycetota</taxon>
        <taxon>Actinomycetes</taxon>
        <taxon>Kineosporiales</taxon>
        <taxon>Kineosporiaceae</taxon>
        <taxon>Kineococcus</taxon>
    </lineage>
</organism>
<evidence type="ECO:0000259" key="7">
    <source>
        <dbReference type="Pfam" id="PF00370"/>
    </source>
</evidence>
<keyword evidence="3" id="KW-0547">Nucleotide-binding</keyword>
<dbReference type="Pfam" id="PF00370">
    <property type="entry name" value="FGGY_N"/>
    <property type="match status" value="1"/>
</dbReference>
<evidence type="ECO:0000256" key="6">
    <source>
        <dbReference type="ARBA" id="ARBA00023308"/>
    </source>
</evidence>
<keyword evidence="2" id="KW-0808">Transferase</keyword>
<keyword evidence="5" id="KW-0067">ATP-binding</keyword>
<proteinExistence type="inferred from homology"/>
<evidence type="ECO:0000256" key="1">
    <source>
        <dbReference type="ARBA" id="ARBA00009156"/>
    </source>
</evidence>
<dbReference type="SUPFAM" id="SSF53067">
    <property type="entry name" value="Actin-like ATPase domain"/>
    <property type="match status" value="2"/>
</dbReference>
<keyword evidence="4 9" id="KW-0418">Kinase</keyword>
<gene>
    <name evidence="9" type="ORF">CLV37_1482</name>
</gene>
<dbReference type="InterPro" id="IPR018485">
    <property type="entry name" value="FGGY_C"/>
</dbReference>
<dbReference type="Pfam" id="PF02782">
    <property type="entry name" value="FGGY_C"/>
    <property type="match status" value="1"/>
</dbReference>
<dbReference type="PANTHER" id="PTHR43095">
    <property type="entry name" value="SUGAR KINASE"/>
    <property type="match status" value="1"/>
</dbReference>
<dbReference type="PANTHER" id="PTHR43095:SF2">
    <property type="entry name" value="GLUCONOKINASE"/>
    <property type="match status" value="1"/>
</dbReference>
<dbReference type="GO" id="GO:0005524">
    <property type="term" value="F:ATP binding"/>
    <property type="evidence" value="ECO:0007669"/>
    <property type="project" value="UniProtKB-KW"/>
</dbReference>
<evidence type="ECO:0000256" key="3">
    <source>
        <dbReference type="ARBA" id="ARBA00022741"/>
    </source>
</evidence>
<keyword evidence="6" id="KW-0684">Rhamnose metabolism</keyword>
<evidence type="ECO:0000313" key="9">
    <source>
        <dbReference type="EMBL" id="PRY04301.1"/>
    </source>
</evidence>
<evidence type="ECO:0000259" key="8">
    <source>
        <dbReference type="Pfam" id="PF02782"/>
    </source>
</evidence>
<comment type="caution">
    <text evidence="9">The sequence shown here is derived from an EMBL/GenBank/DDBJ whole genome shotgun (WGS) entry which is preliminary data.</text>
</comment>
<evidence type="ECO:0000256" key="4">
    <source>
        <dbReference type="ARBA" id="ARBA00022777"/>
    </source>
</evidence>
<reference evidence="9 10" key="1">
    <citation type="submission" date="2018-03" db="EMBL/GenBank/DDBJ databases">
        <title>Genomic Encyclopedia of Archaeal and Bacterial Type Strains, Phase II (KMG-II): from individual species to whole genera.</title>
        <authorList>
            <person name="Goeker M."/>
        </authorList>
    </citation>
    <scope>NUCLEOTIDE SEQUENCE [LARGE SCALE GENOMIC DNA]</scope>
    <source>
        <strain evidence="9 10">DSM 19711</strain>
    </source>
</reference>
<keyword evidence="10" id="KW-1185">Reference proteome</keyword>
<dbReference type="InterPro" id="IPR050406">
    <property type="entry name" value="FGGY_Carb_Kinase"/>
</dbReference>
<evidence type="ECO:0000313" key="10">
    <source>
        <dbReference type="Proteomes" id="UP000238083"/>
    </source>
</evidence>
<name>A0A2T0QJE8_9ACTN</name>
<dbReference type="Proteomes" id="UP000238083">
    <property type="component" value="Unassembled WGS sequence"/>
</dbReference>
<dbReference type="CDD" id="cd07771">
    <property type="entry name" value="ASKHA_NBD_FGGY_RhaB-like"/>
    <property type="match status" value="1"/>
</dbReference>
<feature type="domain" description="Carbohydrate kinase FGGY C-terminal" evidence="8">
    <location>
        <begin position="224"/>
        <end position="420"/>
    </location>
</feature>
<dbReference type="AlphaFoldDB" id="A0A2T0QJE8"/>
<dbReference type="InterPro" id="IPR018484">
    <property type="entry name" value="FGGY_N"/>
</dbReference>
<evidence type="ECO:0000256" key="2">
    <source>
        <dbReference type="ARBA" id="ARBA00022679"/>
    </source>
</evidence>
<accession>A0A2T0QJE8</accession>
<protein>
    <submittedName>
        <fullName evidence="9">Rhamnulokinase</fullName>
    </submittedName>
</protein>
<evidence type="ECO:0000256" key="5">
    <source>
        <dbReference type="ARBA" id="ARBA00022840"/>
    </source>
</evidence>
<dbReference type="GO" id="GO:0008993">
    <property type="term" value="F:rhamnulokinase activity"/>
    <property type="evidence" value="ECO:0007669"/>
    <property type="project" value="InterPro"/>
</dbReference>
<dbReference type="GO" id="GO:0019301">
    <property type="term" value="P:rhamnose catabolic process"/>
    <property type="evidence" value="ECO:0007669"/>
    <property type="project" value="InterPro"/>
</dbReference>
<sequence>MEMRHVSRFGNGPVRTRDHLHWNILELYRQILLGLGAAERLAPGQIASVGVDSWAVDYALLSHQRLLGVPFHYRDSRNEVGVGAVHAKISASELYQRNGLQHLPFNTLFQLATEGPLLEIADRVLLIPDLINFWLTGVSVAERTNASTTGLLHAGNRDWDVQLARTLGIRPHLLPPLVDPGARVGRMTPEVADTVGRQLNVVAVGSHDTASAVVAVPSEGDDFAYISCGTWGLVGVELKNPVLTEDARGAGFTNEGGVDGRTRFLRNVMGLWLLTESQRTWDPIATDAQRSSRLSALLDEASRVRNPVAIFDVDNPLFLAPGDIPGRIRNWCRAHGEPVPASPAETVRSIIESLAAAFAQAVTDAARLADHDVSVIHLVGGGSLNTLLCQATADRSGLPVLAGPVEATAMGNLLVQARAAGRLGADLADLRAVANRSADVLRYEPHHLPPHRSPITAEVL</sequence>
<comment type="similarity">
    <text evidence="1">Belongs to the FGGY kinase family.</text>
</comment>
<dbReference type="InterPro" id="IPR043129">
    <property type="entry name" value="ATPase_NBD"/>
</dbReference>
<dbReference type="InterPro" id="IPR013449">
    <property type="entry name" value="Rhamnulokinase"/>
</dbReference>